<dbReference type="PROSITE" id="PS51375">
    <property type="entry name" value="PPR"/>
    <property type="match status" value="8"/>
</dbReference>
<keyword evidence="5" id="KW-1185">Reference proteome</keyword>
<evidence type="ECO:0000256" key="3">
    <source>
        <dbReference type="PROSITE-ProRule" id="PRU00708"/>
    </source>
</evidence>
<feature type="repeat" description="PPR" evidence="3">
    <location>
        <begin position="305"/>
        <end position="339"/>
    </location>
</feature>
<dbReference type="EMBL" id="JAAARO010000011">
    <property type="protein sequence ID" value="KAF5739955.1"/>
    <property type="molecule type" value="Genomic_DNA"/>
</dbReference>
<evidence type="ECO:0008006" key="6">
    <source>
        <dbReference type="Google" id="ProtNLM"/>
    </source>
</evidence>
<dbReference type="Pfam" id="PF01535">
    <property type="entry name" value="PPR"/>
    <property type="match status" value="5"/>
</dbReference>
<dbReference type="GO" id="GO:0003729">
    <property type="term" value="F:mRNA binding"/>
    <property type="evidence" value="ECO:0007669"/>
    <property type="project" value="TreeGrafter"/>
</dbReference>
<name>A0A7J7D0R4_TRIWF</name>
<dbReference type="AlphaFoldDB" id="A0A7J7D0R4"/>
<feature type="repeat" description="PPR" evidence="3">
    <location>
        <begin position="580"/>
        <end position="614"/>
    </location>
</feature>
<dbReference type="Proteomes" id="UP000593562">
    <property type="component" value="Unassembled WGS sequence"/>
</dbReference>
<evidence type="ECO:0000256" key="1">
    <source>
        <dbReference type="ARBA" id="ARBA00007626"/>
    </source>
</evidence>
<sequence>MAVKLSTLTITKRTRRWVTLVSPISSLSCTSNIQVTPETYQDIQNANDYDSKIQFLRSKLCSDNLVRVLDNTTDLYSAVKIFKWAALQKRFSHTANTYCQIILKLGLAGNLKEMEGFCQNMVKERCTGVEDALVSLIHSFVKHGRLYEAIRVLVNMILGGYKPSIAVFNGILGALVEENKGFEDVLYIYKEMVKAGVVPNVDTLNYLLEVLFEAEKVDIGLDQYKKMNKKGLQPNSRTFEILIRGLILRNRVDESVSILDEMFQLGCPPELRFYICIIPLYCKENKLEVGIKLFKMMRVSNSVPDPFIFVDMIRCLCKNLWLDYAVDLLEEMIEHDFSPPSDVLTDIVHGFCKLGKIKEAIAFVEDKHVRETLPHDALLGSCCNAGNFSIAKDLLEKMCVRNIADSSSWNVLIRWLCEKVAIKKAFELLGRMIVSSFSPECATYSALVVGNCRLRKYEDAMKLFHWVHIKCWVLDSNSYFELVEGLCGAEKYIEAIEVFRYMSRNKCYLQSSLFDKLIRGICEFGKVDEAVRLHSVAYNSGTPCANSTYASMMLGLYKSCNRKALSLLLSQMLVAGFTLDVETYCILIQNLIDQNKTKDCALFFNIMVNEGMVPDTETLYNLILCLANHSQLHLVLASLDGIVSHCENLNSETYNILINGLWKEGDKEKAHRLLDLMLERGWVPNAATHKLLMGSCSMEANSRELAYETPNERDHVSNILAEGLGKL</sequence>
<accession>A0A7J7D0R4</accession>
<dbReference type="InterPro" id="IPR011990">
    <property type="entry name" value="TPR-like_helical_dom_sf"/>
</dbReference>
<comment type="caution">
    <text evidence="4">The sequence shown here is derived from an EMBL/GenBank/DDBJ whole genome shotgun (WGS) entry which is preliminary data.</text>
</comment>
<dbReference type="InterPro" id="IPR002885">
    <property type="entry name" value="PPR_rpt"/>
</dbReference>
<feature type="repeat" description="PPR" evidence="3">
    <location>
        <begin position="475"/>
        <end position="509"/>
    </location>
</feature>
<dbReference type="PANTHER" id="PTHR47933:SF15">
    <property type="entry name" value="OS03G0795400 PROTEIN"/>
    <property type="match status" value="1"/>
</dbReference>
<evidence type="ECO:0000313" key="5">
    <source>
        <dbReference type="Proteomes" id="UP000593562"/>
    </source>
</evidence>
<protein>
    <recommendedName>
        <fullName evidence="6">Pentatricopeptide repeat-containing protein</fullName>
    </recommendedName>
</protein>
<feature type="repeat" description="PPR" evidence="3">
    <location>
        <begin position="650"/>
        <end position="684"/>
    </location>
</feature>
<dbReference type="OrthoDB" id="185373at2759"/>
<evidence type="ECO:0000313" key="4">
    <source>
        <dbReference type="EMBL" id="KAF5739955.1"/>
    </source>
</evidence>
<keyword evidence="2" id="KW-0677">Repeat</keyword>
<dbReference type="PROSITE" id="PS51257">
    <property type="entry name" value="PROKAR_LIPOPROTEIN"/>
    <property type="match status" value="1"/>
</dbReference>
<feature type="repeat" description="PPR" evidence="3">
    <location>
        <begin position="405"/>
        <end position="439"/>
    </location>
</feature>
<reference evidence="4 5" key="1">
    <citation type="journal article" date="2020" name="Nat. Commun.">
        <title>Genome of Tripterygium wilfordii and identification of cytochrome P450 involved in triptolide biosynthesis.</title>
        <authorList>
            <person name="Tu L."/>
            <person name="Su P."/>
            <person name="Zhang Z."/>
            <person name="Gao L."/>
            <person name="Wang J."/>
            <person name="Hu T."/>
            <person name="Zhou J."/>
            <person name="Zhang Y."/>
            <person name="Zhao Y."/>
            <person name="Liu Y."/>
            <person name="Song Y."/>
            <person name="Tong Y."/>
            <person name="Lu Y."/>
            <person name="Yang J."/>
            <person name="Xu C."/>
            <person name="Jia M."/>
            <person name="Peters R.J."/>
            <person name="Huang L."/>
            <person name="Gao W."/>
        </authorList>
    </citation>
    <scope>NUCLEOTIDE SEQUENCE [LARGE SCALE GENOMIC DNA]</scope>
    <source>
        <strain evidence="5">cv. XIE 37</strain>
        <tissue evidence="4">Leaf</tissue>
    </source>
</reference>
<dbReference type="InterPro" id="IPR051240">
    <property type="entry name" value="Mito_RNA-Proc/Resp"/>
</dbReference>
<evidence type="ECO:0000256" key="2">
    <source>
        <dbReference type="ARBA" id="ARBA00022737"/>
    </source>
</evidence>
<feature type="repeat" description="PPR" evidence="3">
    <location>
        <begin position="235"/>
        <end position="269"/>
    </location>
</feature>
<comment type="similarity">
    <text evidence="1">Belongs to the PPR family. P subfamily.</text>
</comment>
<organism evidence="4 5">
    <name type="scientific">Tripterygium wilfordii</name>
    <name type="common">Thunder God vine</name>
    <dbReference type="NCBI Taxonomy" id="458696"/>
    <lineage>
        <taxon>Eukaryota</taxon>
        <taxon>Viridiplantae</taxon>
        <taxon>Streptophyta</taxon>
        <taxon>Embryophyta</taxon>
        <taxon>Tracheophyta</taxon>
        <taxon>Spermatophyta</taxon>
        <taxon>Magnoliopsida</taxon>
        <taxon>eudicotyledons</taxon>
        <taxon>Gunneridae</taxon>
        <taxon>Pentapetalae</taxon>
        <taxon>rosids</taxon>
        <taxon>fabids</taxon>
        <taxon>Celastrales</taxon>
        <taxon>Celastraceae</taxon>
        <taxon>Tripterygium</taxon>
    </lineage>
</organism>
<feature type="repeat" description="PPR" evidence="3">
    <location>
        <begin position="164"/>
        <end position="199"/>
    </location>
</feature>
<gene>
    <name evidence="4" type="ORF">HS088_TW11G00017</name>
</gene>
<dbReference type="InParanoid" id="A0A7J7D0R4"/>
<feature type="repeat" description="PPR" evidence="3">
    <location>
        <begin position="200"/>
        <end position="234"/>
    </location>
</feature>
<proteinExistence type="inferred from homology"/>
<dbReference type="Gene3D" id="1.25.40.10">
    <property type="entry name" value="Tetratricopeptide repeat domain"/>
    <property type="match status" value="6"/>
</dbReference>
<dbReference type="Pfam" id="PF13041">
    <property type="entry name" value="PPR_2"/>
    <property type="match status" value="3"/>
</dbReference>
<dbReference type="NCBIfam" id="TIGR00756">
    <property type="entry name" value="PPR"/>
    <property type="match status" value="5"/>
</dbReference>
<dbReference type="PANTHER" id="PTHR47933">
    <property type="entry name" value="PENTATRICOPEPTIDE REPEAT-CONTAINING PROTEIN 1, MITOCHONDRIAL"/>
    <property type="match status" value="1"/>
</dbReference>